<gene>
    <name evidence="3" type="primary">Mo05630</name>
    <name evidence="3" type="ORF">E5Q_05630</name>
</gene>
<reference evidence="3 4" key="2">
    <citation type="journal article" date="2012" name="Open Biol.">
        <title>Characteristics of nucleosomes and linker DNA regions on the genome of the basidiomycete Mixia osmundae revealed by mono- and dinucleosome mapping.</title>
        <authorList>
            <person name="Nishida H."/>
            <person name="Kondo S."/>
            <person name="Matsumoto T."/>
            <person name="Suzuki Y."/>
            <person name="Yoshikawa H."/>
            <person name="Taylor T.D."/>
            <person name="Sugiyama J."/>
        </authorList>
    </citation>
    <scope>NUCLEOTIDE SEQUENCE [LARGE SCALE GENOMIC DNA]</scope>
    <source>
        <strain evidence="4">CBS 9802 / IAM 14324 / JCM 22182 / KY 12970</strain>
    </source>
</reference>
<dbReference type="SFLD" id="SFLDS00019">
    <property type="entry name" value="Glutathione_Transferase_(cytos"/>
    <property type="match status" value="1"/>
</dbReference>
<dbReference type="STRING" id="764103.G7E7Y2"/>
<evidence type="ECO:0000313" key="3">
    <source>
        <dbReference type="EMBL" id="GAA98942.1"/>
    </source>
</evidence>
<dbReference type="PROSITE" id="PS50404">
    <property type="entry name" value="GST_NTER"/>
    <property type="match status" value="1"/>
</dbReference>
<dbReference type="InterPro" id="IPR036249">
    <property type="entry name" value="Thioredoxin-like_sf"/>
</dbReference>
<dbReference type="InterPro" id="IPR050983">
    <property type="entry name" value="GST_Omega/HSP26"/>
</dbReference>
<proteinExistence type="predicted"/>
<dbReference type="InterPro" id="IPR004045">
    <property type="entry name" value="Glutathione_S-Trfase_N"/>
</dbReference>
<evidence type="ECO:0000259" key="2">
    <source>
        <dbReference type="PROSITE" id="PS50405"/>
    </source>
</evidence>
<dbReference type="eggNOG" id="KOG0406">
    <property type="taxonomic scope" value="Eukaryota"/>
</dbReference>
<reference evidence="3 4" key="1">
    <citation type="journal article" date="2011" name="J. Gen. Appl. Microbiol.">
        <title>Draft genome sequencing of the enigmatic basidiomycete Mixia osmundae.</title>
        <authorList>
            <person name="Nishida H."/>
            <person name="Nagatsuka Y."/>
            <person name="Sugiyama J."/>
        </authorList>
    </citation>
    <scope>NUCLEOTIDE SEQUENCE [LARGE SCALE GENOMIC DNA]</scope>
    <source>
        <strain evidence="4">CBS 9802 / IAM 14324 / JCM 22182 / KY 12970</strain>
    </source>
</reference>
<dbReference type="PANTHER" id="PTHR43968:SF6">
    <property type="entry name" value="GLUTATHIONE S-TRANSFERASE OMEGA"/>
    <property type="match status" value="1"/>
</dbReference>
<dbReference type="RefSeq" id="XP_014567102.1">
    <property type="nucleotide sequence ID" value="XM_014711616.1"/>
</dbReference>
<dbReference type="OMA" id="PGGYTKK"/>
<dbReference type="AlphaFoldDB" id="G7E7Y2"/>
<comment type="caution">
    <text evidence="3">The sequence shown here is derived from an EMBL/GenBank/DDBJ whole genome shotgun (WGS) entry which is preliminary data.</text>
</comment>
<dbReference type="PROSITE" id="PS50405">
    <property type="entry name" value="GST_CTER"/>
    <property type="match status" value="1"/>
</dbReference>
<dbReference type="HOGENOM" id="CLU_011226_9_1_1"/>
<evidence type="ECO:0000259" key="1">
    <source>
        <dbReference type="PROSITE" id="PS50404"/>
    </source>
</evidence>
<dbReference type="InterPro" id="IPR036282">
    <property type="entry name" value="Glutathione-S-Trfase_C_sf"/>
</dbReference>
<dbReference type="SFLD" id="SFLDG00358">
    <property type="entry name" value="Main_(cytGST)"/>
    <property type="match status" value="1"/>
</dbReference>
<dbReference type="SUPFAM" id="SSF47616">
    <property type="entry name" value="GST C-terminal domain-like"/>
    <property type="match status" value="1"/>
</dbReference>
<dbReference type="SMR" id="G7E7Y2"/>
<dbReference type="InterPro" id="IPR040079">
    <property type="entry name" value="Glutathione_S-Trfase"/>
</dbReference>
<dbReference type="InParanoid" id="G7E7Y2"/>
<dbReference type="InterPro" id="IPR010987">
    <property type="entry name" value="Glutathione-S-Trfase_C-like"/>
</dbReference>
<feature type="domain" description="GST C-terminal" evidence="2">
    <location>
        <begin position="224"/>
        <end position="375"/>
    </location>
</feature>
<accession>G7E7Y2</accession>
<dbReference type="Pfam" id="PF13417">
    <property type="entry name" value="GST_N_3"/>
    <property type="match status" value="1"/>
</dbReference>
<keyword evidence="4" id="KW-1185">Reference proteome</keyword>
<organism evidence="3 4">
    <name type="scientific">Mixia osmundae (strain CBS 9802 / IAM 14324 / JCM 22182 / KY 12970)</name>
    <dbReference type="NCBI Taxonomy" id="764103"/>
    <lineage>
        <taxon>Eukaryota</taxon>
        <taxon>Fungi</taxon>
        <taxon>Dikarya</taxon>
        <taxon>Basidiomycota</taxon>
        <taxon>Pucciniomycotina</taxon>
        <taxon>Mixiomycetes</taxon>
        <taxon>Mixiales</taxon>
        <taxon>Mixiaceae</taxon>
        <taxon>Mixia</taxon>
    </lineage>
</organism>
<sequence>MQRAWSTSRQATQGTLSCVKGQAPSSMSVSTAKIRSVGSASGLAHANAAYTGSETACNTSDLTRKATRAINGEIACQDDWQGVEQLRCMSAQQRFSVAKEGQVDYHRFADGQAAQTAKSHSGAEYITLFSSPFCPFVQRAWVSLEHSGLPYHLTEVDVYAKPDELMQVSPRGLVPAVRLNEPDGPPRGIAESTVILDYFEETAAAAGKPTLLPALLNAHSINDVLYQRSVARFAADQVNRHFIPAFYRALQAQEPEKQTEGRKALSEAFEKLTSMLAKAYKDEQDAMTKPDMSAVGLYAPNGTLGYVDVHIVPWVFRCTNVMKHYRDFTLPCDDAAKSWLDRLLSHKSVLATCSSEKLYLDSYARYAENRPNTSQVANSTNAGSGLP</sequence>
<dbReference type="GO" id="GO:0005737">
    <property type="term" value="C:cytoplasm"/>
    <property type="evidence" value="ECO:0007669"/>
    <property type="project" value="TreeGrafter"/>
</dbReference>
<dbReference type="OrthoDB" id="4951845at2759"/>
<dbReference type="Gene3D" id="1.20.1050.10">
    <property type="match status" value="1"/>
</dbReference>
<dbReference type="PANTHER" id="PTHR43968">
    <property type="match status" value="1"/>
</dbReference>
<dbReference type="SUPFAM" id="SSF52833">
    <property type="entry name" value="Thioredoxin-like"/>
    <property type="match status" value="1"/>
</dbReference>
<protein>
    <recommendedName>
        <fullName evidence="5">GST N-terminal domain-containing protein</fullName>
    </recommendedName>
</protein>
<dbReference type="Gene3D" id="3.40.30.10">
    <property type="entry name" value="Glutaredoxin"/>
    <property type="match status" value="1"/>
</dbReference>
<name>G7E7Y2_MIXOS</name>
<evidence type="ECO:0008006" key="5">
    <source>
        <dbReference type="Google" id="ProtNLM"/>
    </source>
</evidence>
<feature type="domain" description="GST N-terminal" evidence="1">
    <location>
        <begin position="124"/>
        <end position="207"/>
    </location>
</feature>
<dbReference type="PROSITE" id="PS51354">
    <property type="entry name" value="GLUTAREDOXIN_2"/>
    <property type="match status" value="1"/>
</dbReference>
<dbReference type="Proteomes" id="UP000009131">
    <property type="component" value="Unassembled WGS sequence"/>
</dbReference>
<evidence type="ECO:0000313" key="4">
    <source>
        <dbReference type="Proteomes" id="UP000009131"/>
    </source>
</evidence>
<dbReference type="EMBL" id="BABT02000165">
    <property type="protein sequence ID" value="GAA98942.1"/>
    <property type="molecule type" value="Genomic_DNA"/>
</dbReference>
<dbReference type="CDD" id="cd00570">
    <property type="entry name" value="GST_N_family"/>
    <property type="match status" value="1"/>
</dbReference>